<sequence length="166" mass="18757">MAGRHDDEFAEFATGASPRLLRTAWLICGNATQAEDLVQSAMLKVYVRWGWLRGRQPMAYARRCILNDHIDTHRRRRRETTVSVLPEGEHHDREPEDTDAIVRLLATLPTRERQVVVMRHYAGLTEAEVADLLDVSVGTVKSSASRGLARLREALAAQELKEGHHV</sequence>
<dbReference type="PANTHER" id="PTHR43133:SF50">
    <property type="entry name" value="ECF RNA POLYMERASE SIGMA FACTOR SIGM"/>
    <property type="match status" value="1"/>
</dbReference>
<dbReference type="EMBL" id="BKBA01000008">
    <property type="protein sequence ID" value="GEQ14161.1"/>
    <property type="molecule type" value="Genomic_DNA"/>
</dbReference>
<dbReference type="InterPro" id="IPR013249">
    <property type="entry name" value="RNA_pol_sigma70_r4_t2"/>
</dbReference>
<dbReference type="GO" id="GO:0003677">
    <property type="term" value="F:DNA binding"/>
    <property type="evidence" value="ECO:0007669"/>
    <property type="project" value="UniProtKB-KW"/>
</dbReference>
<accession>A0A512T1Y3</accession>
<dbReference type="SUPFAM" id="SSF88946">
    <property type="entry name" value="Sigma2 domain of RNA polymerase sigma factors"/>
    <property type="match status" value="1"/>
</dbReference>
<comment type="similarity">
    <text evidence="1">Belongs to the sigma-70 factor family. ECF subfamily.</text>
</comment>
<evidence type="ECO:0000313" key="9">
    <source>
        <dbReference type="Proteomes" id="UP000321793"/>
    </source>
</evidence>
<keyword evidence="4" id="KW-0238">DNA-binding</keyword>
<dbReference type="GO" id="GO:0006352">
    <property type="term" value="P:DNA-templated transcription initiation"/>
    <property type="evidence" value="ECO:0007669"/>
    <property type="project" value="InterPro"/>
</dbReference>
<reference evidence="8 9" key="1">
    <citation type="submission" date="2019-07" db="EMBL/GenBank/DDBJ databases">
        <title>Whole genome shotgun sequence of Knoellia locipacati NBRC 109775.</title>
        <authorList>
            <person name="Hosoyama A."/>
            <person name="Uohara A."/>
            <person name="Ohji S."/>
            <person name="Ichikawa N."/>
        </authorList>
    </citation>
    <scope>NUCLEOTIDE SEQUENCE [LARGE SCALE GENOMIC DNA]</scope>
    <source>
        <strain evidence="8 9">NBRC 109775</strain>
    </source>
</reference>
<keyword evidence="2" id="KW-0805">Transcription regulation</keyword>
<dbReference type="RefSeq" id="WP_147064974.1">
    <property type="nucleotide sequence ID" value="NZ_BAABDN010000001.1"/>
</dbReference>
<protein>
    <submittedName>
        <fullName evidence="8">RNA polymerase sigma24 factor</fullName>
    </submittedName>
</protein>
<evidence type="ECO:0000259" key="7">
    <source>
        <dbReference type="Pfam" id="PF08281"/>
    </source>
</evidence>
<evidence type="ECO:0000256" key="4">
    <source>
        <dbReference type="ARBA" id="ARBA00023125"/>
    </source>
</evidence>
<dbReference type="InterPro" id="IPR013324">
    <property type="entry name" value="RNA_pol_sigma_r3/r4-like"/>
</dbReference>
<dbReference type="NCBIfam" id="TIGR02937">
    <property type="entry name" value="sigma70-ECF"/>
    <property type="match status" value="1"/>
</dbReference>
<dbReference type="InterPro" id="IPR013325">
    <property type="entry name" value="RNA_pol_sigma_r2"/>
</dbReference>
<name>A0A512T1Y3_9MICO</name>
<feature type="domain" description="RNA polymerase sigma-70 region 2" evidence="6">
    <location>
        <begin position="18"/>
        <end position="78"/>
    </location>
</feature>
<dbReference type="SUPFAM" id="SSF88659">
    <property type="entry name" value="Sigma3 and sigma4 domains of RNA polymerase sigma factors"/>
    <property type="match status" value="1"/>
</dbReference>
<proteinExistence type="inferred from homology"/>
<dbReference type="InterPro" id="IPR007627">
    <property type="entry name" value="RNA_pol_sigma70_r2"/>
</dbReference>
<evidence type="ECO:0000256" key="5">
    <source>
        <dbReference type="ARBA" id="ARBA00023163"/>
    </source>
</evidence>
<evidence type="ECO:0000259" key="6">
    <source>
        <dbReference type="Pfam" id="PF04542"/>
    </source>
</evidence>
<comment type="caution">
    <text evidence="8">The sequence shown here is derived from an EMBL/GenBank/DDBJ whole genome shotgun (WGS) entry which is preliminary data.</text>
</comment>
<dbReference type="PANTHER" id="PTHR43133">
    <property type="entry name" value="RNA POLYMERASE ECF-TYPE SIGMA FACTO"/>
    <property type="match status" value="1"/>
</dbReference>
<dbReference type="InterPro" id="IPR039425">
    <property type="entry name" value="RNA_pol_sigma-70-like"/>
</dbReference>
<evidence type="ECO:0000256" key="3">
    <source>
        <dbReference type="ARBA" id="ARBA00023082"/>
    </source>
</evidence>
<dbReference type="NCBIfam" id="TIGR02983">
    <property type="entry name" value="SigE-fam_strep"/>
    <property type="match status" value="1"/>
</dbReference>
<dbReference type="CDD" id="cd06171">
    <property type="entry name" value="Sigma70_r4"/>
    <property type="match status" value="1"/>
</dbReference>
<dbReference type="InterPro" id="IPR014325">
    <property type="entry name" value="RNA_pol_sigma-E_actinobac"/>
</dbReference>
<dbReference type="InterPro" id="IPR036388">
    <property type="entry name" value="WH-like_DNA-bd_sf"/>
</dbReference>
<evidence type="ECO:0000256" key="1">
    <source>
        <dbReference type="ARBA" id="ARBA00010641"/>
    </source>
</evidence>
<feature type="domain" description="RNA polymerase sigma factor 70 region 4 type 2" evidence="7">
    <location>
        <begin position="99"/>
        <end position="151"/>
    </location>
</feature>
<dbReference type="InterPro" id="IPR014284">
    <property type="entry name" value="RNA_pol_sigma-70_dom"/>
</dbReference>
<dbReference type="GO" id="GO:0016987">
    <property type="term" value="F:sigma factor activity"/>
    <property type="evidence" value="ECO:0007669"/>
    <property type="project" value="UniProtKB-KW"/>
</dbReference>
<organism evidence="8 9">
    <name type="scientific">Knoellia locipacati</name>
    <dbReference type="NCBI Taxonomy" id="882824"/>
    <lineage>
        <taxon>Bacteria</taxon>
        <taxon>Bacillati</taxon>
        <taxon>Actinomycetota</taxon>
        <taxon>Actinomycetes</taxon>
        <taxon>Micrococcales</taxon>
        <taxon>Intrasporangiaceae</taxon>
        <taxon>Knoellia</taxon>
    </lineage>
</organism>
<evidence type="ECO:0000313" key="8">
    <source>
        <dbReference type="EMBL" id="GEQ14161.1"/>
    </source>
</evidence>
<keyword evidence="5" id="KW-0804">Transcription</keyword>
<keyword evidence="9" id="KW-1185">Reference proteome</keyword>
<dbReference type="Proteomes" id="UP000321793">
    <property type="component" value="Unassembled WGS sequence"/>
</dbReference>
<keyword evidence="3" id="KW-0731">Sigma factor</keyword>
<dbReference type="Gene3D" id="1.10.1740.10">
    <property type="match status" value="1"/>
</dbReference>
<dbReference type="OrthoDB" id="3692620at2"/>
<dbReference type="Gene3D" id="1.10.10.10">
    <property type="entry name" value="Winged helix-like DNA-binding domain superfamily/Winged helix DNA-binding domain"/>
    <property type="match status" value="1"/>
</dbReference>
<dbReference type="Pfam" id="PF08281">
    <property type="entry name" value="Sigma70_r4_2"/>
    <property type="match status" value="1"/>
</dbReference>
<evidence type="ECO:0000256" key="2">
    <source>
        <dbReference type="ARBA" id="ARBA00023015"/>
    </source>
</evidence>
<dbReference type="Pfam" id="PF04542">
    <property type="entry name" value="Sigma70_r2"/>
    <property type="match status" value="1"/>
</dbReference>
<dbReference type="AlphaFoldDB" id="A0A512T1Y3"/>
<gene>
    <name evidence="8" type="ORF">KLO01_22080</name>
</gene>